<dbReference type="EMBL" id="MGJL01000001">
    <property type="protein sequence ID" value="OGN08585.1"/>
    <property type="molecule type" value="Genomic_DNA"/>
</dbReference>
<accession>A0A1F8F611</accession>
<dbReference type="AlphaFoldDB" id="A0A1F8F611"/>
<dbReference type="InterPro" id="IPR027417">
    <property type="entry name" value="P-loop_NTPase"/>
</dbReference>
<protein>
    <submittedName>
        <fullName evidence="1">Uncharacterized protein</fullName>
    </submittedName>
</protein>
<name>A0A1F8F611_9BACT</name>
<evidence type="ECO:0000313" key="2">
    <source>
        <dbReference type="Proteomes" id="UP000178023"/>
    </source>
</evidence>
<gene>
    <name evidence="1" type="ORF">A2750_03345</name>
</gene>
<reference evidence="1 2" key="1">
    <citation type="journal article" date="2016" name="Nat. Commun.">
        <title>Thousands of microbial genomes shed light on interconnected biogeochemical processes in an aquifer system.</title>
        <authorList>
            <person name="Anantharaman K."/>
            <person name="Brown C.T."/>
            <person name="Hug L.A."/>
            <person name="Sharon I."/>
            <person name="Castelle C.J."/>
            <person name="Probst A.J."/>
            <person name="Thomas B.C."/>
            <person name="Singh A."/>
            <person name="Wilkins M.J."/>
            <person name="Karaoz U."/>
            <person name="Brodie E.L."/>
            <person name="Williams K.H."/>
            <person name="Hubbard S.S."/>
            <person name="Banfield J.F."/>
        </authorList>
    </citation>
    <scope>NUCLEOTIDE SEQUENCE [LARGE SCALE GENOMIC DNA]</scope>
</reference>
<evidence type="ECO:0000313" key="1">
    <source>
        <dbReference type="EMBL" id="OGN08585.1"/>
    </source>
</evidence>
<sequence length="478" mass="55604">MKNFEDHSHLIDEAKQFDKKMQSKVDAGEAQNFSEAQELVMFDETFAVDRERDIEDIKKLMRRVRKDPKIGRMGSEYSQESDKKYGWLKYSDEQVEAGQWEEGDLNFVIEELRKERIDNYFGNVARKYEPAMPIPDSIVRLNQEAEIAETLRGDKPVLIRGNWRMGKTSMMRSLETHQFGSENSIIIDAMAESAGKGESLEDFQKHFGVYTIARFIAERELAGAELEDRFKKENEVRKQIAESQKSPFEFLNDYLVQRGEKVFLSIDEVIGFAEQPEKLKYLADLKGLSNIQLAIVLHRFASFESSFKEIFDGYETHFVHPLTLEEVGILIRKPLEGTQITFTDDAIQKIFEFTGGRPMEINNVCRALMDQFSEHKNYRFTYRVEDIDALTKKETWQFGESFRVAIDTYKRVYGRSMSDEERAIIDRLIERDEVPVSEIDAEKIQPLIDTTFIAKDESKGIYRVNGVLFKRVVLDQNL</sequence>
<dbReference type="Proteomes" id="UP000178023">
    <property type="component" value="Unassembled WGS sequence"/>
</dbReference>
<dbReference type="Gene3D" id="3.40.50.300">
    <property type="entry name" value="P-loop containing nucleotide triphosphate hydrolases"/>
    <property type="match status" value="1"/>
</dbReference>
<comment type="caution">
    <text evidence="1">The sequence shown here is derived from an EMBL/GenBank/DDBJ whole genome shotgun (WGS) entry which is preliminary data.</text>
</comment>
<organism evidence="1 2">
    <name type="scientific">Candidatus Yanofskybacteria bacterium RIFCSPHIGHO2_01_FULL_45_42</name>
    <dbReference type="NCBI Taxonomy" id="1802671"/>
    <lineage>
        <taxon>Bacteria</taxon>
        <taxon>Candidatus Yanofskyibacteriota</taxon>
    </lineage>
</organism>
<proteinExistence type="predicted"/>
<dbReference type="SUPFAM" id="SSF52540">
    <property type="entry name" value="P-loop containing nucleoside triphosphate hydrolases"/>
    <property type="match status" value="1"/>
</dbReference>